<gene>
    <name evidence="13" type="ORF">DdX_02075</name>
</gene>
<keyword evidence="2 9" id="KW-0493">Microtubule</keyword>
<evidence type="ECO:0000256" key="1">
    <source>
        <dbReference type="ARBA" id="ARBA00004245"/>
    </source>
</evidence>
<keyword evidence="3 8" id="KW-0547">Nucleotide-binding</keyword>
<dbReference type="PANTHER" id="PTHR47968:SF13">
    <property type="entry name" value="KINESIN-LIKE PROTEIN KIF19 ISOFORM X1"/>
    <property type="match status" value="1"/>
</dbReference>
<dbReference type="GO" id="GO:0005874">
    <property type="term" value="C:microtubule"/>
    <property type="evidence" value="ECO:0007669"/>
    <property type="project" value="UniProtKB-KW"/>
</dbReference>
<feature type="compositionally biased region" description="Polar residues" evidence="11">
    <location>
        <begin position="366"/>
        <end position="392"/>
    </location>
</feature>
<dbReference type="PANTHER" id="PTHR47968">
    <property type="entry name" value="CENTROMERE PROTEIN E"/>
    <property type="match status" value="1"/>
</dbReference>
<evidence type="ECO:0000256" key="4">
    <source>
        <dbReference type="ARBA" id="ARBA00022840"/>
    </source>
</evidence>
<evidence type="ECO:0000256" key="10">
    <source>
        <dbReference type="SAM" id="Coils"/>
    </source>
</evidence>
<evidence type="ECO:0000313" key="14">
    <source>
        <dbReference type="Proteomes" id="UP001201812"/>
    </source>
</evidence>
<dbReference type="GO" id="GO:0008017">
    <property type="term" value="F:microtubule binding"/>
    <property type="evidence" value="ECO:0007669"/>
    <property type="project" value="InterPro"/>
</dbReference>
<dbReference type="SMART" id="SM00129">
    <property type="entry name" value="KISc"/>
    <property type="match status" value="1"/>
</dbReference>
<keyword evidence="14" id="KW-1185">Reference proteome</keyword>
<evidence type="ECO:0000313" key="13">
    <source>
        <dbReference type="EMBL" id="KAI1725417.1"/>
    </source>
</evidence>
<evidence type="ECO:0000256" key="3">
    <source>
        <dbReference type="ARBA" id="ARBA00022741"/>
    </source>
</evidence>
<evidence type="ECO:0000256" key="2">
    <source>
        <dbReference type="ARBA" id="ARBA00022701"/>
    </source>
</evidence>
<feature type="compositionally biased region" description="Polar residues" evidence="11">
    <location>
        <begin position="682"/>
        <end position="714"/>
    </location>
</feature>
<evidence type="ECO:0000256" key="7">
    <source>
        <dbReference type="ARBA" id="ARBA00023212"/>
    </source>
</evidence>
<reference evidence="13" key="1">
    <citation type="submission" date="2022-01" db="EMBL/GenBank/DDBJ databases">
        <title>Genome Sequence Resource for Two Populations of Ditylenchus destructor, the Migratory Endoparasitic Phytonematode.</title>
        <authorList>
            <person name="Zhang H."/>
            <person name="Lin R."/>
            <person name="Xie B."/>
        </authorList>
    </citation>
    <scope>NUCLEOTIDE SEQUENCE</scope>
    <source>
        <strain evidence="13">BazhouSP</strain>
    </source>
</reference>
<dbReference type="AlphaFoldDB" id="A0AAD4RBX4"/>
<feature type="binding site" evidence="8">
    <location>
        <begin position="102"/>
        <end position="109"/>
    </location>
    <ligand>
        <name>ATP</name>
        <dbReference type="ChEBI" id="CHEBI:30616"/>
    </ligand>
</feature>
<feature type="domain" description="Kinesin motor" evidence="12">
    <location>
        <begin position="9"/>
        <end position="332"/>
    </location>
</feature>
<sequence>MATEAPSSQLTVVVRVRPLNESEKQRKAFQCVYPLDEQRVLLVDPEKFENNVLRQNRQHEREFIFDSAFGPTSTHAAVHERTTRPLIDYFVSGYNATVFAYGPTGSGKTYTMVGTREQPGLMSSLLRDLYDKINPNEFTVYISFLEIYNEVIRDLLNTSSGSLDLLEDERGSVQVPGLSRVRAPNINRIMQILQEGNSRRTQEPTAANQSSSRSHALLQVTLYKHSVQHGKLFLIDLAGSERASQTQNSGLRLKEGASINRSLLALGNVINALSSGNRVRYVNYRDSKLTRLLKDSLGGNSKTYMIAHVTPSSTNYDETYNTLVYADRAKNITTRLTQNRNNRPASADLPYSEAIKQIRRDATRRPNANGNITHSSSINQLSNGSYTTNSLPKDQPPPTMPRWTNSNVHSNNANDRRFTSLFNSLKEQFLANCEKQQKLRQRLLKANREAFDVEMNRSSKMAILVAWEKHTKEDEEKYSDIIERIKNDSNDQETRLSQLQDIRQKVERALRKNTETLKSLETRMRSLARDPQQMEFVDLLVRMAQRDAERMAAASDAALQDLRIRRQENSLLKIQKYEQVADKLINGGLSEEARASLQQEYRIIKNQLNYHLTPLKNNVSNNAVSWNTQLLSQMSGTDHILPPNVTNGNIRQSRERNTSVPELDKTYAITDREKLFHLPEINTPSEKSTALCESQSDYGTEDTSQTSSRLPAII</sequence>
<keyword evidence="5 10" id="KW-0175">Coiled coil</keyword>
<dbReference type="Pfam" id="PF00225">
    <property type="entry name" value="Kinesin"/>
    <property type="match status" value="1"/>
</dbReference>
<dbReference type="PRINTS" id="PR00380">
    <property type="entry name" value="KINESINHEAVY"/>
</dbReference>
<organism evidence="13 14">
    <name type="scientific">Ditylenchus destructor</name>
    <dbReference type="NCBI Taxonomy" id="166010"/>
    <lineage>
        <taxon>Eukaryota</taxon>
        <taxon>Metazoa</taxon>
        <taxon>Ecdysozoa</taxon>
        <taxon>Nematoda</taxon>
        <taxon>Chromadorea</taxon>
        <taxon>Rhabditida</taxon>
        <taxon>Tylenchina</taxon>
        <taxon>Tylenchomorpha</taxon>
        <taxon>Sphaerularioidea</taxon>
        <taxon>Anguinidae</taxon>
        <taxon>Anguininae</taxon>
        <taxon>Ditylenchus</taxon>
    </lineage>
</organism>
<comment type="subcellular location">
    <subcellularLocation>
        <location evidence="1">Cytoplasm</location>
        <location evidence="1">Cytoskeleton</location>
    </subcellularLocation>
</comment>
<dbReference type="GO" id="GO:0005524">
    <property type="term" value="F:ATP binding"/>
    <property type="evidence" value="ECO:0007669"/>
    <property type="project" value="UniProtKB-UniRule"/>
</dbReference>
<dbReference type="InterPro" id="IPR019821">
    <property type="entry name" value="Kinesin_motor_CS"/>
</dbReference>
<evidence type="ECO:0000256" key="8">
    <source>
        <dbReference type="PROSITE-ProRule" id="PRU00283"/>
    </source>
</evidence>
<feature type="region of interest" description="Disordered" evidence="11">
    <location>
        <begin position="681"/>
        <end position="714"/>
    </location>
</feature>
<dbReference type="InterPro" id="IPR001752">
    <property type="entry name" value="Kinesin_motor_dom"/>
</dbReference>
<evidence type="ECO:0000256" key="11">
    <source>
        <dbReference type="SAM" id="MobiDB-lite"/>
    </source>
</evidence>
<keyword evidence="6 8" id="KW-0505">Motor protein</keyword>
<proteinExistence type="inferred from homology"/>
<keyword evidence="4 8" id="KW-0067">ATP-binding</keyword>
<dbReference type="InterPro" id="IPR027417">
    <property type="entry name" value="P-loop_NTPase"/>
</dbReference>
<dbReference type="InterPro" id="IPR027640">
    <property type="entry name" value="Kinesin-like_fam"/>
</dbReference>
<dbReference type="SUPFAM" id="SSF52540">
    <property type="entry name" value="P-loop containing nucleoside triphosphate hydrolases"/>
    <property type="match status" value="1"/>
</dbReference>
<keyword evidence="7" id="KW-0206">Cytoskeleton</keyword>
<dbReference type="PROSITE" id="PS00411">
    <property type="entry name" value="KINESIN_MOTOR_1"/>
    <property type="match status" value="1"/>
</dbReference>
<protein>
    <recommendedName>
        <fullName evidence="9">Kinesin-like protein</fullName>
    </recommendedName>
</protein>
<evidence type="ECO:0000256" key="5">
    <source>
        <dbReference type="ARBA" id="ARBA00023054"/>
    </source>
</evidence>
<feature type="coiled-coil region" evidence="10">
    <location>
        <begin position="482"/>
        <end position="530"/>
    </location>
</feature>
<dbReference type="Gene3D" id="3.40.850.10">
    <property type="entry name" value="Kinesin motor domain"/>
    <property type="match status" value="1"/>
</dbReference>
<comment type="caution">
    <text evidence="13">The sequence shown here is derived from an EMBL/GenBank/DDBJ whole genome shotgun (WGS) entry which is preliminary data.</text>
</comment>
<evidence type="ECO:0000256" key="6">
    <source>
        <dbReference type="ARBA" id="ARBA00023175"/>
    </source>
</evidence>
<keyword evidence="7" id="KW-0963">Cytoplasm</keyword>
<accession>A0AAD4RBX4</accession>
<feature type="region of interest" description="Disordered" evidence="11">
    <location>
        <begin position="637"/>
        <end position="659"/>
    </location>
</feature>
<dbReference type="GO" id="GO:0007018">
    <property type="term" value="P:microtubule-based movement"/>
    <property type="evidence" value="ECO:0007669"/>
    <property type="project" value="InterPro"/>
</dbReference>
<name>A0AAD4RBX4_9BILA</name>
<dbReference type="PROSITE" id="PS50067">
    <property type="entry name" value="KINESIN_MOTOR_2"/>
    <property type="match status" value="1"/>
</dbReference>
<dbReference type="GO" id="GO:0003777">
    <property type="term" value="F:microtubule motor activity"/>
    <property type="evidence" value="ECO:0007669"/>
    <property type="project" value="InterPro"/>
</dbReference>
<dbReference type="FunFam" id="3.40.850.10:FF:000056">
    <property type="entry name" value="Kinesin-like protein"/>
    <property type="match status" value="1"/>
</dbReference>
<feature type="region of interest" description="Disordered" evidence="11">
    <location>
        <begin position="365"/>
        <end position="397"/>
    </location>
</feature>
<dbReference type="InterPro" id="IPR036961">
    <property type="entry name" value="Kinesin_motor_dom_sf"/>
</dbReference>
<dbReference type="Proteomes" id="UP001201812">
    <property type="component" value="Unassembled WGS sequence"/>
</dbReference>
<dbReference type="EMBL" id="JAKKPZ010000002">
    <property type="protein sequence ID" value="KAI1725417.1"/>
    <property type="molecule type" value="Genomic_DNA"/>
</dbReference>
<comment type="similarity">
    <text evidence="8 9">Belongs to the TRAFAC class myosin-kinesin ATPase superfamily. Kinesin family.</text>
</comment>
<evidence type="ECO:0000256" key="9">
    <source>
        <dbReference type="RuleBase" id="RU000394"/>
    </source>
</evidence>
<evidence type="ECO:0000259" key="12">
    <source>
        <dbReference type="PROSITE" id="PS50067"/>
    </source>
</evidence>